<dbReference type="GO" id="GO:0005737">
    <property type="term" value="C:cytoplasm"/>
    <property type="evidence" value="ECO:0007669"/>
    <property type="project" value="UniProtKB-SubCell"/>
</dbReference>
<dbReference type="GO" id="GO:0003677">
    <property type="term" value="F:DNA binding"/>
    <property type="evidence" value="ECO:0007669"/>
    <property type="project" value="UniProtKB-UniRule"/>
</dbReference>
<evidence type="ECO:0000313" key="11">
    <source>
        <dbReference type="EMBL" id="TWJ18972.1"/>
    </source>
</evidence>
<feature type="domain" description="UvrC family homology region profile" evidence="10">
    <location>
        <begin position="251"/>
        <end position="472"/>
    </location>
</feature>
<comment type="subunit">
    <text evidence="7">Interacts with UvrB in an incision complex.</text>
</comment>
<dbReference type="GO" id="GO:0006289">
    <property type="term" value="P:nucleotide-excision repair"/>
    <property type="evidence" value="ECO:0007669"/>
    <property type="project" value="UniProtKB-UniRule"/>
</dbReference>
<evidence type="ECO:0000256" key="2">
    <source>
        <dbReference type="ARBA" id="ARBA00022763"/>
    </source>
</evidence>
<comment type="subcellular location">
    <subcellularLocation>
        <location evidence="7">Cytoplasm</location>
    </subcellularLocation>
</comment>
<keyword evidence="12" id="KW-1185">Reference proteome</keyword>
<dbReference type="InterPro" id="IPR038476">
    <property type="entry name" value="UvrC_RNase_H_dom_sf"/>
</dbReference>
<evidence type="ECO:0000259" key="8">
    <source>
        <dbReference type="PROSITE" id="PS50151"/>
    </source>
</evidence>
<dbReference type="SUPFAM" id="SSF82771">
    <property type="entry name" value="GIY-YIG endonuclease"/>
    <property type="match status" value="1"/>
</dbReference>
<dbReference type="GO" id="GO:0009380">
    <property type="term" value="C:excinuclease repair complex"/>
    <property type="evidence" value="ECO:0007669"/>
    <property type="project" value="InterPro"/>
</dbReference>
<dbReference type="OrthoDB" id="9804933at2"/>
<gene>
    <name evidence="7" type="primary">uvrC</name>
    <name evidence="11" type="ORF">JN12_02189</name>
</gene>
<dbReference type="InterPro" id="IPR050066">
    <property type="entry name" value="UvrABC_protein_C"/>
</dbReference>
<dbReference type="EMBL" id="VLLN01000012">
    <property type="protein sequence ID" value="TWJ18972.1"/>
    <property type="molecule type" value="Genomic_DNA"/>
</dbReference>
<dbReference type="Gene3D" id="3.30.420.340">
    <property type="entry name" value="UvrC, RNAse H endonuclease domain"/>
    <property type="match status" value="1"/>
</dbReference>
<dbReference type="FunFam" id="3.40.1440.10:FF:000001">
    <property type="entry name" value="UvrABC system protein C"/>
    <property type="match status" value="1"/>
</dbReference>
<dbReference type="HAMAP" id="MF_00203">
    <property type="entry name" value="UvrC"/>
    <property type="match status" value="1"/>
</dbReference>
<keyword evidence="5 7" id="KW-0234">DNA repair</keyword>
<keyword evidence="1 7" id="KW-0963">Cytoplasm</keyword>
<dbReference type="InterPro" id="IPR036876">
    <property type="entry name" value="UVR_dom_sf"/>
</dbReference>
<evidence type="ECO:0000256" key="7">
    <source>
        <dbReference type="HAMAP-Rule" id="MF_00203"/>
    </source>
</evidence>
<dbReference type="InterPro" id="IPR047296">
    <property type="entry name" value="GIY-YIG_UvrC_Cho"/>
</dbReference>
<reference evidence="11 12" key="1">
    <citation type="submission" date="2019-07" db="EMBL/GenBank/DDBJ databases">
        <title>Genomic Encyclopedia of Archaeal and Bacterial Type Strains, Phase II (KMG-II): from individual species to whole genera.</title>
        <authorList>
            <person name="Goeker M."/>
        </authorList>
    </citation>
    <scope>NUCLEOTIDE SEQUENCE [LARGE SCALE GENOMIC DNA]</scope>
    <source>
        <strain evidence="11 12">ATCC BAA-1139</strain>
    </source>
</reference>
<dbReference type="InterPro" id="IPR004791">
    <property type="entry name" value="UvrC"/>
</dbReference>
<dbReference type="Gene3D" id="3.40.1440.10">
    <property type="entry name" value="GIY-YIG endonuclease"/>
    <property type="match status" value="1"/>
</dbReference>
<keyword evidence="6 7" id="KW-0742">SOS response</keyword>
<keyword evidence="4 7" id="KW-0267">Excision nuclease</keyword>
<organism evidence="11 12">
    <name type="scientific">Geobacter argillaceus</name>
    <dbReference type="NCBI Taxonomy" id="345631"/>
    <lineage>
        <taxon>Bacteria</taxon>
        <taxon>Pseudomonadati</taxon>
        <taxon>Thermodesulfobacteriota</taxon>
        <taxon>Desulfuromonadia</taxon>
        <taxon>Geobacterales</taxon>
        <taxon>Geobacteraceae</taxon>
        <taxon>Geobacter</taxon>
    </lineage>
</organism>
<dbReference type="Proteomes" id="UP000319449">
    <property type="component" value="Unassembled WGS sequence"/>
</dbReference>
<dbReference type="GO" id="GO:0009432">
    <property type="term" value="P:SOS response"/>
    <property type="evidence" value="ECO:0007669"/>
    <property type="project" value="UniProtKB-UniRule"/>
</dbReference>
<dbReference type="PROSITE" id="PS50165">
    <property type="entry name" value="UVRC"/>
    <property type="match status" value="1"/>
</dbReference>
<dbReference type="PANTHER" id="PTHR30562:SF1">
    <property type="entry name" value="UVRABC SYSTEM PROTEIN C"/>
    <property type="match status" value="1"/>
</dbReference>
<dbReference type="NCBIfam" id="NF001824">
    <property type="entry name" value="PRK00558.1-5"/>
    <property type="match status" value="1"/>
</dbReference>
<dbReference type="NCBIfam" id="TIGR00194">
    <property type="entry name" value="uvrC"/>
    <property type="match status" value="1"/>
</dbReference>
<feature type="domain" description="UVR" evidence="8">
    <location>
        <begin position="201"/>
        <end position="236"/>
    </location>
</feature>
<comment type="function">
    <text evidence="7">The UvrABC repair system catalyzes the recognition and processing of DNA lesions. UvrC both incises the 5' and 3' sides of the lesion. The N-terminal half is responsible for the 3' incision and the C-terminal half is responsible for the 5' incision.</text>
</comment>
<keyword evidence="3 7" id="KW-0228">DNA excision</keyword>
<dbReference type="InterPro" id="IPR035901">
    <property type="entry name" value="GIY-YIG_endonuc_sf"/>
</dbReference>
<dbReference type="InterPro" id="IPR010994">
    <property type="entry name" value="RuvA_2-like"/>
</dbReference>
<comment type="similarity">
    <text evidence="7">Belongs to the UvrC family.</text>
</comment>
<dbReference type="SMART" id="SM00465">
    <property type="entry name" value="GIYc"/>
    <property type="match status" value="1"/>
</dbReference>
<dbReference type="SUPFAM" id="SSF46600">
    <property type="entry name" value="C-terminal UvrC-binding domain of UvrB"/>
    <property type="match status" value="1"/>
</dbReference>
<dbReference type="PROSITE" id="PS50151">
    <property type="entry name" value="UVR"/>
    <property type="match status" value="1"/>
</dbReference>
<dbReference type="InterPro" id="IPR001162">
    <property type="entry name" value="UvrC_RNase_H_dom"/>
</dbReference>
<dbReference type="AlphaFoldDB" id="A0A562VMC9"/>
<dbReference type="Pfam" id="PF01541">
    <property type="entry name" value="GIY-YIG"/>
    <property type="match status" value="1"/>
</dbReference>
<dbReference type="RefSeq" id="WP_145022577.1">
    <property type="nucleotide sequence ID" value="NZ_VLLN01000012.1"/>
</dbReference>
<dbReference type="InterPro" id="IPR001943">
    <property type="entry name" value="UVR_dom"/>
</dbReference>
<sequence>MLTTDVIAHFPAAPGVYLMKDNTGTVLYVGKACNLRKRVRAYFGKEQDARYQIRFLMGKVTSIDFIVTDTEKEALILENSLIKEHRPRYNLDLRDDKTYFSLRLDPREEFPRLTIIRKVPHDGARYFGPYSSAAAAREVLKQIYKLFPLRHYPLATCRQRKRPCLYYQLRQCSAPCHGRINADEYAGLVEGASFFLAGQGREIVRLFKERMATAAARQLYEEAARYRDLLRAIEVTVERQKVVTNGGDSDVLGLHREGDHLYLSILFFRHGTLLDRRTFDFTWELDNEEAISSFLNEYYNRDVVIPDEILLPLATDVSEALADLLSERRGKKVTVLTPRRGTKVELVRMAGKNAESAALQRQKSRETAAAILRELLERLHLRRIPRRIECYDISNFQGQTAVGSRVSFLDGQPDKDHYRRYRIKTVDRADDFGMMREVLFRRFRQEITDDPFPDLIVVDGGIGQLNVLSAVLEDLGIAEIDLAGLAKSRVERDMVATEVERSDERVFLPGRKNPVVLRQNAPALLLLARIRDEAHRFAITYHQKLRGKKALTSALDAIAGVGPARRKELLKTFGSLEALLRATVEEIAAVKGIGQGLAAEILAAFAARNEE</sequence>
<evidence type="ECO:0000256" key="4">
    <source>
        <dbReference type="ARBA" id="ARBA00022881"/>
    </source>
</evidence>
<evidence type="ECO:0000256" key="5">
    <source>
        <dbReference type="ARBA" id="ARBA00023204"/>
    </source>
</evidence>
<accession>A0A562VMC9</accession>
<protein>
    <recommendedName>
        <fullName evidence="7">UvrABC system protein C</fullName>
        <shortName evidence="7">Protein UvrC</shortName>
    </recommendedName>
    <alternativeName>
        <fullName evidence="7">Excinuclease ABC subunit C</fullName>
    </alternativeName>
</protein>
<evidence type="ECO:0000256" key="3">
    <source>
        <dbReference type="ARBA" id="ARBA00022769"/>
    </source>
</evidence>
<dbReference type="InterPro" id="IPR000305">
    <property type="entry name" value="GIY-YIG_endonuc"/>
</dbReference>
<evidence type="ECO:0000256" key="6">
    <source>
        <dbReference type="ARBA" id="ARBA00023236"/>
    </source>
</evidence>
<evidence type="ECO:0000259" key="9">
    <source>
        <dbReference type="PROSITE" id="PS50164"/>
    </source>
</evidence>
<feature type="domain" description="GIY-YIG" evidence="9">
    <location>
        <begin position="12"/>
        <end position="91"/>
    </location>
</feature>
<proteinExistence type="inferred from homology"/>
<dbReference type="Gene3D" id="1.10.150.20">
    <property type="entry name" value="5' to 3' exonuclease, C-terminal subdomain"/>
    <property type="match status" value="1"/>
</dbReference>
<evidence type="ECO:0000313" key="12">
    <source>
        <dbReference type="Proteomes" id="UP000319449"/>
    </source>
</evidence>
<dbReference type="Pfam" id="PF08459">
    <property type="entry name" value="UvrC_RNaseH_dom"/>
    <property type="match status" value="1"/>
</dbReference>
<dbReference type="SUPFAM" id="SSF47781">
    <property type="entry name" value="RuvA domain 2-like"/>
    <property type="match status" value="1"/>
</dbReference>
<name>A0A562VMC9_9BACT</name>
<dbReference type="GO" id="GO:0009381">
    <property type="term" value="F:excinuclease ABC activity"/>
    <property type="evidence" value="ECO:0007669"/>
    <property type="project" value="UniProtKB-UniRule"/>
</dbReference>
<dbReference type="Pfam" id="PF14520">
    <property type="entry name" value="HHH_5"/>
    <property type="match status" value="1"/>
</dbReference>
<dbReference type="CDD" id="cd10434">
    <property type="entry name" value="GIY-YIG_UvrC_Cho"/>
    <property type="match status" value="1"/>
</dbReference>
<dbReference type="Pfam" id="PF22920">
    <property type="entry name" value="UvrC_RNaseH"/>
    <property type="match status" value="1"/>
</dbReference>
<keyword evidence="2 7" id="KW-0227">DNA damage</keyword>
<comment type="caution">
    <text evidence="11">The sequence shown here is derived from an EMBL/GenBank/DDBJ whole genome shotgun (WGS) entry which is preliminary data.</text>
</comment>
<evidence type="ECO:0000259" key="10">
    <source>
        <dbReference type="PROSITE" id="PS50165"/>
    </source>
</evidence>
<dbReference type="PROSITE" id="PS50164">
    <property type="entry name" value="GIY_YIG"/>
    <property type="match status" value="1"/>
</dbReference>
<evidence type="ECO:0000256" key="1">
    <source>
        <dbReference type="ARBA" id="ARBA00022490"/>
    </source>
</evidence>
<dbReference type="PANTHER" id="PTHR30562">
    <property type="entry name" value="UVRC/OXIDOREDUCTASE"/>
    <property type="match status" value="1"/>
</dbReference>